<name>A0A0A6UFQ6_ACTUT</name>
<dbReference type="Proteomes" id="UP000054537">
    <property type="component" value="Unassembled WGS sequence"/>
</dbReference>
<dbReference type="InterPro" id="IPR050212">
    <property type="entry name" value="Ntdp-like"/>
</dbReference>
<gene>
    <name evidence="4" type="ORF">MB27_26400</name>
</gene>
<dbReference type="Gene3D" id="2.40.380.10">
    <property type="entry name" value="FomD-like"/>
    <property type="match status" value="1"/>
</dbReference>
<feature type="domain" description="DUF402" evidence="3">
    <location>
        <begin position="65"/>
        <end position="184"/>
    </location>
</feature>
<evidence type="ECO:0000313" key="4">
    <source>
        <dbReference type="EMBL" id="KHD74860.1"/>
    </source>
</evidence>
<dbReference type="PANTHER" id="PTHR39159">
    <property type="match status" value="1"/>
</dbReference>
<reference evidence="4 5" key="1">
    <citation type="submission" date="2014-10" db="EMBL/GenBank/DDBJ databases">
        <title>Draft genome sequence of Actinoplanes utahensis NRRL 12052.</title>
        <authorList>
            <person name="Velasco-Bucheli B."/>
            <person name="del Cerro C."/>
            <person name="Hormigo D."/>
            <person name="Garcia J.L."/>
            <person name="Acebal C."/>
            <person name="Arroyo M."/>
            <person name="de la Mata I."/>
        </authorList>
    </citation>
    <scope>NUCLEOTIDE SEQUENCE [LARGE SCALE GENOMIC DNA]</scope>
    <source>
        <strain evidence="4 5">NRRL 12052</strain>
    </source>
</reference>
<accession>A0A0A6UFQ6</accession>
<dbReference type="RefSeq" id="WP_043528695.1">
    <property type="nucleotide sequence ID" value="NZ_BAABKU010000004.1"/>
</dbReference>
<sequence>MSVTFEPGETILLRHWQRDHIALVVPLRVIEDDGDSVLLWVPAGSRGWHFRMPDGRTMPQTPLPEWSVSRKSPAPHTIDEGLLCRHWRDRDYSIRWVFTAGGRFTRWYANLEAPSVAWRGSGLAGVDTSDWDLDVVIHADRAWEWKDEEEFAERLSMPESYWVDDEDRVRQAGKDVIALAEAGAFPFDGTWCDFRPDPGWPAPPAELPEGWDRPRSSR</sequence>
<dbReference type="SUPFAM" id="SSF159234">
    <property type="entry name" value="FomD-like"/>
    <property type="match status" value="1"/>
</dbReference>
<dbReference type="EMBL" id="JRTT01000035">
    <property type="protein sequence ID" value="KHD74860.1"/>
    <property type="molecule type" value="Genomic_DNA"/>
</dbReference>
<organism evidence="4 5">
    <name type="scientific">Actinoplanes utahensis</name>
    <dbReference type="NCBI Taxonomy" id="1869"/>
    <lineage>
        <taxon>Bacteria</taxon>
        <taxon>Bacillati</taxon>
        <taxon>Actinomycetota</taxon>
        <taxon>Actinomycetes</taxon>
        <taxon>Micromonosporales</taxon>
        <taxon>Micromonosporaceae</taxon>
        <taxon>Actinoplanes</taxon>
    </lineage>
</organism>
<evidence type="ECO:0000313" key="5">
    <source>
        <dbReference type="Proteomes" id="UP000054537"/>
    </source>
</evidence>
<dbReference type="InterPro" id="IPR007295">
    <property type="entry name" value="DUF402"/>
</dbReference>
<dbReference type="OrthoDB" id="3815685at2"/>
<dbReference type="PANTHER" id="PTHR39159:SF1">
    <property type="entry name" value="UPF0374 PROTEIN YGAC"/>
    <property type="match status" value="1"/>
</dbReference>
<protein>
    <recommendedName>
        <fullName evidence="3">DUF402 domain-containing protein</fullName>
    </recommendedName>
</protein>
<keyword evidence="1" id="KW-0378">Hydrolase</keyword>
<dbReference type="GO" id="GO:0016787">
    <property type="term" value="F:hydrolase activity"/>
    <property type="evidence" value="ECO:0007669"/>
    <property type="project" value="UniProtKB-KW"/>
</dbReference>
<evidence type="ECO:0000259" key="3">
    <source>
        <dbReference type="Pfam" id="PF04167"/>
    </source>
</evidence>
<dbReference type="STRING" id="1869.MB27_26400"/>
<feature type="region of interest" description="Disordered" evidence="2">
    <location>
        <begin position="196"/>
        <end position="218"/>
    </location>
</feature>
<dbReference type="InterPro" id="IPR035930">
    <property type="entry name" value="FomD-like_sf"/>
</dbReference>
<dbReference type="AlphaFoldDB" id="A0A0A6UFQ6"/>
<evidence type="ECO:0000256" key="2">
    <source>
        <dbReference type="SAM" id="MobiDB-lite"/>
    </source>
</evidence>
<comment type="caution">
    <text evidence="4">The sequence shown here is derived from an EMBL/GenBank/DDBJ whole genome shotgun (WGS) entry which is preliminary data.</text>
</comment>
<evidence type="ECO:0000256" key="1">
    <source>
        <dbReference type="ARBA" id="ARBA00022801"/>
    </source>
</evidence>
<keyword evidence="5" id="KW-1185">Reference proteome</keyword>
<dbReference type="Pfam" id="PF04167">
    <property type="entry name" value="DUF402"/>
    <property type="match status" value="1"/>
</dbReference>
<dbReference type="eggNOG" id="COG2306">
    <property type="taxonomic scope" value="Bacteria"/>
</dbReference>
<proteinExistence type="predicted"/>